<organism evidence="3 4">
    <name type="scientific">Euphydryas editha</name>
    <name type="common">Edith's checkerspot</name>
    <dbReference type="NCBI Taxonomy" id="104508"/>
    <lineage>
        <taxon>Eukaryota</taxon>
        <taxon>Metazoa</taxon>
        <taxon>Ecdysozoa</taxon>
        <taxon>Arthropoda</taxon>
        <taxon>Hexapoda</taxon>
        <taxon>Insecta</taxon>
        <taxon>Pterygota</taxon>
        <taxon>Neoptera</taxon>
        <taxon>Endopterygota</taxon>
        <taxon>Lepidoptera</taxon>
        <taxon>Glossata</taxon>
        <taxon>Ditrysia</taxon>
        <taxon>Papilionoidea</taxon>
        <taxon>Nymphalidae</taxon>
        <taxon>Nymphalinae</taxon>
        <taxon>Euphydryas</taxon>
    </lineage>
</organism>
<feature type="coiled-coil region" evidence="1">
    <location>
        <begin position="1"/>
        <end position="35"/>
    </location>
</feature>
<evidence type="ECO:0000313" key="4">
    <source>
        <dbReference type="Proteomes" id="UP001153954"/>
    </source>
</evidence>
<sequence>MEEITKILKEIQRDLQCQKEEMKEMQSNITNIINSNVNEKFKEIESKHCILSQKLEEQQGKIEYLERLGRKKNLVFFGIAEDEENYFQLQAKIINFLNENMKMSCDISDIEYIRRIGKKQATPRPIIVTFLTMGKKLETIRNRKYLKGSKYNINEDFPRHILEKRKNLQAELQKQREQGKFAVLKYDKIVILNKRTQRNEYSKKRALSSSPVINKTQKFSTNSQQAKKNKNSITGFFTARHEKESLEPISLTSQGPESSRNK</sequence>
<accession>A0AAU9V0D1</accession>
<evidence type="ECO:0000256" key="1">
    <source>
        <dbReference type="SAM" id="Coils"/>
    </source>
</evidence>
<keyword evidence="4" id="KW-1185">Reference proteome</keyword>
<dbReference type="Gene3D" id="3.30.70.1820">
    <property type="entry name" value="L1 transposable element, RRM domain"/>
    <property type="match status" value="1"/>
</dbReference>
<dbReference type="AlphaFoldDB" id="A0AAU9V0D1"/>
<evidence type="ECO:0000313" key="3">
    <source>
        <dbReference type="EMBL" id="CAH2103522.1"/>
    </source>
</evidence>
<comment type="caution">
    <text evidence="3">The sequence shown here is derived from an EMBL/GenBank/DDBJ whole genome shotgun (WGS) entry which is preliminary data.</text>
</comment>
<name>A0AAU9V0D1_EUPED</name>
<gene>
    <name evidence="3" type="ORF">EEDITHA_LOCUS18021</name>
</gene>
<dbReference type="Proteomes" id="UP001153954">
    <property type="component" value="Unassembled WGS sequence"/>
</dbReference>
<feature type="compositionally biased region" description="Polar residues" evidence="2">
    <location>
        <begin position="216"/>
        <end position="235"/>
    </location>
</feature>
<evidence type="ECO:0000256" key="2">
    <source>
        <dbReference type="SAM" id="MobiDB-lite"/>
    </source>
</evidence>
<feature type="region of interest" description="Disordered" evidence="2">
    <location>
        <begin position="216"/>
        <end position="262"/>
    </location>
</feature>
<keyword evidence="1" id="KW-0175">Coiled coil</keyword>
<feature type="compositionally biased region" description="Polar residues" evidence="2">
    <location>
        <begin position="250"/>
        <end position="262"/>
    </location>
</feature>
<proteinExistence type="predicted"/>
<evidence type="ECO:0008006" key="5">
    <source>
        <dbReference type="Google" id="ProtNLM"/>
    </source>
</evidence>
<dbReference type="EMBL" id="CAKOGL010000026">
    <property type="protein sequence ID" value="CAH2103522.1"/>
    <property type="molecule type" value="Genomic_DNA"/>
</dbReference>
<protein>
    <recommendedName>
        <fullName evidence="5">Endonuclease-reverse transcriptase</fullName>
    </recommendedName>
</protein>
<reference evidence="3" key="1">
    <citation type="submission" date="2022-03" db="EMBL/GenBank/DDBJ databases">
        <authorList>
            <person name="Tunstrom K."/>
        </authorList>
    </citation>
    <scope>NUCLEOTIDE SEQUENCE</scope>
</reference>